<reference evidence="1 2" key="1">
    <citation type="submission" date="2015-09" db="EMBL/GenBank/DDBJ databases">
        <title>Genome sequence, genome mining and natural product profiling of a biocontrol bacterium Streptomyces malaysiensis F913.</title>
        <authorList>
            <person name="Xu Y."/>
            <person name="Wei J."/>
            <person name="Xie J."/>
            <person name="Li T."/>
            <person name="Zhou Z."/>
        </authorList>
    </citation>
    <scope>NUCLEOTIDE SEQUENCE [LARGE SCALE GENOMIC DNA]</scope>
    <source>
        <strain evidence="1 2">F913</strain>
    </source>
</reference>
<evidence type="ECO:0000313" key="1">
    <source>
        <dbReference type="EMBL" id="PNG97027.1"/>
    </source>
</evidence>
<gene>
    <name evidence="1" type="ORF">SMF913_13052</name>
</gene>
<name>A0A2J7Z9R2_STRMQ</name>
<dbReference type="RefSeq" id="WP_102934472.1">
    <property type="nucleotide sequence ID" value="NZ_LJIW01000001.1"/>
</dbReference>
<comment type="caution">
    <text evidence="1">The sequence shown here is derived from an EMBL/GenBank/DDBJ whole genome shotgun (WGS) entry which is preliminary data.</text>
</comment>
<dbReference type="AlphaFoldDB" id="A0A2J7Z9R2"/>
<accession>A0A2J7Z9R2</accession>
<sequence>MGLFDWLGTKVERQKMRNEAAAFSRSVELNKTYYSIEECVQSWGNERYVKEWTFTRRSKLTGDPMDGSVSAALAWLRWGPLTDTKPEGLRTFSEGPRELFDPLGDNGQGHREYQKLMKEIGKLAKEASELARRG</sequence>
<dbReference type="Proteomes" id="UP000236520">
    <property type="component" value="Unassembled WGS sequence"/>
</dbReference>
<proteinExistence type="predicted"/>
<evidence type="ECO:0000313" key="2">
    <source>
        <dbReference type="Proteomes" id="UP000236520"/>
    </source>
</evidence>
<keyword evidence="2" id="KW-1185">Reference proteome</keyword>
<dbReference type="EMBL" id="LJIW01000001">
    <property type="protein sequence ID" value="PNG97027.1"/>
    <property type="molecule type" value="Genomic_DNA"/>
</dbReference>
<protein>
    <submittedName>
        <fullName evidence="1">Uncharacterized protein</fullName>
    </submittedName>
</protein>
<organism evidence="1 2">
    <name type="scientific">Streptomyces malaysiensis</name>
    <dbReference type="NCBI Taxonomy" id="92644"/>
    <lineage>
        <taxon>Bacteria</taxon>
        <taxon>Bacillati</taxon>
        <taxon>Actinomycetota</taxon>
        <taxon>Actinomycetes</taxon>
        <taxon>Kitasatosporales</taxon>
        <taxon>Streptomycetaceae</taxon>
        <taxon>Streptomyces</taxon>
        <taxon>Streptomyces violaceusniger group</taxon>
    </lineage>
</organism>